<sequence>GAANAQAAGTVGQANALNQGISGASNAYYQNQMLNLLRNNQGSTMSQPQSGFNSGYEANAGVNFAGPNVYG</sequence>
<accession>A0A6J5QT54</accession>
<protein>
    <submittedName>
        <fullName evidence="1">Uncharacterized protein</fullName>
    </submittedName>
</protein>
<reference evidence="1" key="1">
    <citation type="submission" date="2020-05" db="EMBL/GenBank/DDBJ databases">
        <authorList>
            <person name="Chiriac C."/>
            <person name="Salcher M."/>
            <person name="Ghai R."/>
            <person name="Kavagutti S V."/>
        </authorList>
    </citation>
    <scope>NUCLEOTIDE SEQUENCE</scope>
</reference>
<dbReference type="EMBL" id="LR797119">
    <property type="protein sequence ID" value="CAB4187770.1"/>
    <property type="molecule type" value="Genomic_DNA"/>
</dbReference>
<feature type="non-terminal residue" evidence="1">
    <location>
        <position position="1"/>
    </location>
</feature>
<name>A0A6J5QT54_9CAUD</name>
<gene>
    <name evidence="1" type="ORF">UFOVP1164_1</name>
</gene>
<organism evidence="1">
    <name type="scientific">uncultured Caudovirales phage</name>
    <dbReference type="NCBI Taxonomy" id="2100421"/>
    <lineage>
        <taxon>Viruses</taxon>
        <taxon>Duplodnaviria</taxon>
        <taxon>Heunggongvirae</taxon>
        <taxon>Uroviricota</taxon>
        <taxon>Caudoviricetes</taxon>
        <taxon>Peduoviridae</taxon>
        <taxon>Maltschvirus</taxon>
        <taxon>Maltschvirus maltsch</taxon>
    </lineage>
</organism>
<proteinExistence type="predicted"/>
<evidence type="ECO:0000313" key="1">
    <source>
        <dbReference type="EMBL" id="CAB4187770.1"/>
    </source>
</evidence>